<dbReference type="EMBL" id="VSSQ01000631">
    <property type="protein sequence ID" value="MPL98826.1"/>
    <property type="molecule type" value="Genomic_DNA"/>
</dbReference>
<dbReference type="PANTHER" id="PTHR30595:SF6">
    <property type="entry name" value="SCHLAFEN ALBA-2 DOMAIN-CONTAINING PROTEIN"/>
    <property type="match status" value="1"/>
</dbReference>
<sequence length="75" mass="7917">MGSGTNIQKLIQAGESDTIEFKLSFNDEAIETVVAFSNTSGGSVFIGIDDNGKFVGVTVGQETMCHHSPGLYKSC</sequence>
<protein>
    <recommendedName>
        <fullName evidence="1">Schlafen AlbA-2 domain-containing protein</fullName>
    </recommendedName>
</protein>
<dbReference type="PANTHER" id="PTHR30595">
    <property type="entry name" value="GLPR-RELATED TRANSCRIPTIONAL REPRESSOR"/>
    <property type="match status" value="1"/>
</dbReference>
<dbReference type="InterPro" id="IPR007421">
    <property type="entry name" value="Schlafen_AlbA_2_dom"/>
</dbReference>
<organism evidence="2">
    <name type="scientific">bioreactor metagenome</name>
    <dbReference type="NCBI Taxonomy" id="1076179"/>
    <lineage>
        <taxon>unclassified sequences</taxon>
        <taxon>metagenomes</taxon>
        <taxon>ecological metagenomes</taxon>
    </lineage>
</organism>
<dbReference type="AlphaFoldDB" id="A0A644W5P2"/>
<evidence type="ECO:0000313" key="2">
    <source>
        <dbReference type="EMBL" id="MPL98826.1"/>
    </source>
</evidence>
<gene>
    <name evidence="2" type="ORF">SDC9_45036</name>
</gene>
<dbReference type="Pfam" id="PF04326">
    <property type="entry name" value="SLFN_AlbA_2"/>
    <property type="match status" value="1"/>
</dbReference>
<dbReference type="Gene3D" id="3.30.950.30">
    <property type="entry name" value="Schlafen, AAA domain"/>
    <property type="match status" value="1"/>
</dbReference>
<proteinExistence type="predicted"/>
<name>A0A644W5P2_9ZZZZ</name>
<dbReference type="InterPro" id="IPR038461">
    <property type="entry name" value="Schlafen_AlbA_2_dom_sf"/>
</dbReference>
<feature type="domain" description="Schlafen AlbA-2" evidence="1">
    <location>
        <begin position="15"/>
        <end position="58"/>
    </location>
</feature>
<accession>A0A644W5P2</accession>
<comment type="caution">
    <text evidence="2">The sequence shown here is derived from an EMBL/GenBank/DDBJ whole genome shotgun (WGS) entry which is preliminary data.</text>
</comment>
<evidence type="ECO:0000259" key="1">
    <source>
        <dbReference type="Pfam" id="PF04326"/>
    </source>
</evidence>
<reference evidence="2" key="1">
    <citation type="submission" date="2019-08" db="EMBL/GenBank/DDBJ databases">
        <authorList>
            <person name="Kucharzyk K."/>
            <person name="Murdoch R.W."/>
            <person name="Higgins S."/>
            <person name="Loffler F."/>
        </authorList>
    </citation>
    <scope>NUCLEOTIDE SEQUENCE</scope>
</reference>